<dbReference type="PANTHER" id="PTHR21689:SF2">
    <property type="entry name" value="PROTEIN LIN-9 HOMOLOG"/>
    <property type="match status" value="1"/>
</dbReference>
<comment type="caution">
    <text evidence="1">The sequence shown here is derived from an EMBL/GenBank/DDBJ whole genome shotgun (WGS) entry which is preliminary data.</text>
</comment>
<reference evidence="1 2" key="1">
    <citation type="journal article" date="2021" name="BMC Genomics">
        <title>Datura genome reveals duplications of psychoactive alkaloid biosynthetic genes and high mutation rate following tissue culture.</title>
        <authorList>
            <person name="Rajewski A."/>
            <person name="Carter-House D."/>
            <person name="Stajich J."/>
            <person name="Litt A."/>
        </authorList>
    </citation>
    <scope>NUCLEOTIDE SEQUENCE [LARGE SCALE GENOMIC DNA]</scope>
    <source>
        <strain evidence="1">AR-01</strain>
    </source>
</reference>
<name>A0ABS8RGZ3_DATST</name>
<sequence>MNDDVLENQKSGDCSLKDSEPFKKQYAAVLIQLNEVNEQVSSALYRLRQRNTYQAIPLHGQGQLQILLILVCWSTLIIG</sequence>
<proteinExistence type="predicted"/>
<evidence type="ECO:0000313" key="2">
    <source>
        <dbReference type="Proteomes" id="UP000823775"/>
    </source>
</evidence>
<dbReference type="PANTHER" id="PTHR21689">
    <property type="entry name" value="LIN-9"/>
    <property type="match status" value="1"/>
</dbReference>
<gene>
    <name evidence="1" type="primary">ALY3</name>
    <name evidence="1" type="ORF">HAX54_024697</name>
</gene>
<evidence type="ECO:0000313" key="1">
    <source>
        <dbReference type="EMBL" id="MCD7445993.1"/>
    </source>
</evidence>
<protein>
    <submittedName>
        <fullName evidence="1">Protein ALWAYS EARLY 3</fullName>
    </submittedName>
</protein>
<dbReference type="InterPro" id="IPR010561">
    <property type="entry name" value="LIN-9/ALY1"/>
</dbReference>
<dbReference type="EMBL" id="JACEIK010000003">
    <property type="protein sequence ID" value="MCD7445993.1"/>
    <property type="molecule type" value="Genomic_DNA"/>
</dbReference>
<keyword evidence="2" id="KW-1185">Reference proteome</keyword>
<dbReference type="Proteomes" id="UP000823775">
    <property type="component" value="Unassembled WGS sequence"/>
</dbReference>
<accession>A0ABS8RGZ3</accession>
<organism evidence="1 2">
    <name type="scientific">Datura stramonium</name>
    <name type="common">Jimsonweed</name>
    <name type="synonym">Common thornapple</name>
    <dbReference type="NCBI Taxonomy" id="4076"/>
    <lineage>
        <taxon>Eukaryota</taxon>
        <taxon>Viridiplantae</taxon>
        <taxon>Streptophyta</taxon>
        <taxon>Embryophyta</taxon>
        <taxon>Tracheophyta</taxon>
        <taxon>Spermatophyta</taxon>
        <taxon>Magnoliopsida</taxon>
        <taxon>eudicotyledons</taxon>
        <taxon>Gunneridae</taxon>
        <taxon>Pentapetalae</taxon>
        <taxon>asterids</taxon>
        <taxon>lamiids</taxon>
        <taxon>Solanales</taxon>
        <taxon>Solanaceae</taxon>
        <taxon>Solanoideae</taxon>
        <taxon>Datureae</taxon>
        <taxon>Datura</taxon>
    </lineage>
</organism>